<dbReference type="GO" id="GO:0003700">
    <property type="term" value="F:DNA-binding transcription factor activity"/>
    <property type="evidence" value="ECO:0007669"/>
    <property type="project" value="TreeGrafter"/>
</dbReference>
<dbReference type="PANTHER" id="PTHR30136">
    <property type="entry name" value="HELIX-TURN-HELIX TRANSCRIPTIONAL REGULATOR, ICLR FAMILY"/>
    <property type="match status" value="1"/>
</dbReference>
<dbReference type="SUPFAM" id="SSF55781">
    <property type="entry name" value="GAF domain-like"/>
    <property type="match status" value="1"/>
</dbReference>
<keyword evidence="7" id="KW-1185">Reference proteome</keyword>
<dbReference type="InterPro" id="IPR036390">
    <property type="entry name" value="WH_DNA-bd_sf"/>
</dbReference>
<dbReference type="EMBL" id="FOLL01000005">
    <property type="protein sequence ID" value="SFC15181.1"/>
    <property type="molecule type" value="Genomic_DNA"/>
</dbReference>
<dbReference type="GO" id="GO:0003677">
    <property type="term" value="F:DNA binding"/>
    <property type="evidence" value="ECO:0007669"/>
    <property type="project" value="UniProtKB-KW"/>
</dbReference>
<dbReference type="InterPro" id="IPR014757">
    <property type="entry name" value="Tscrpt_reg_IclR_C"/>
</dbReference>
<dbReference type="RefSeq" id="WP_090972883.1">
    <property type="nucleotide sequence ID" value="NZ_FOLL01000005.1"/>
</dbReference>
<dbReference type="SUPFAM" id="SSF46785">
    <property type="entry name" value="Winged helix' DNA-binding domain"/>
    <property type="match status" value="1"/>
</dbReference>
<evidence type="ECO:0000256" key="3">
    <source>
        <dbReference type="ARBA" id="ARBA00023163"/>
    </source>
</evidence>
<keyword evidence="2 6" id="KW-0238">DNA-binding</keyword>
<dbReference type="InterPro" id="IPR029016">
    <property type="entry name" value="GAF-like_dom_sf"/>
</dbReference>
<dbReference type="PROSITE" id="PS51077">
    <property type="entry name" value="HTH_ICLR"/>
    <property type="match status" value="1"/>
</dbReference>
<evidence type="ECO:0000259" key="5">
    <source>
        <dbReference type="PROSITE" id="PS51078"/>
    </source>
</evidence>
<dbReference type="AlphaFoldDB" id="A0A1I1GUI6"/>
<evidence type="ECO:0000259" key="4">
    <source>
        <dbReference type="PROSITE" id="PS51077"/>
    </source>
</evidence>
<gene>
    <name evidence="6" type="ORF">SAMN05421747_10592</name>
</gene>
<protein>
    <submittedName>
        <fullName evidence="6">DNA-binding transcriptional regulator, IclR family</fullName>
    </submittedName>
</protein>
<dbReference type="PANTHER" id="PTHR30136:SF7">
    <property type="entry name" value="HTH-TYPE TRANSCRIPTIONAL REGULATOR KDGR-RELATED"/>
    <property type="match status" value="1"/>
</dbReference>
<name>A0A1I1GUI6_9SPHI</name>
<dbReference type="Pfam" id="PF09339">
    <property type="entry name" value="HTH_IclR"/>
    <property type="match status" value="1"/>
</dbReference>
<proteinExistence type="predicted"/>
<keyword evidence="1" id="KW-0805">Transcription regulation</keyword>
<feature type="domain" description="IclR-ED" evidence="5">
    <location>
        <begin position="72"/>
        <end position="255"/>
    </location>
</feature>
<feature type="domain" description="HTH iclR-type" evidence="4">
    <location>
        <begin position="9"/>
        <end position="71"/>
    </location>
</feature>
<dbReference type="STRING" id="623281.SAMN05421747_10592"/>
<evidence type="ECO:0000256" key="1">
    <source>
        <dbReference type="ARBA" id="ARBA00023015"/>
    </source>
</evidence>
<accession>A0A1I1GUI6</accession>
<dbReference type="Proteomes" id="UP000199577">
    <property type="component" value="Unassembled WGS sequence"/>
</dbReference>
<dbReference type="OrthoDB" id="9791752at2"/>
<sequence>MLPENKYKAPALEKGLDILEFLAKQSTPQSQTEIAAGVNKTPNEIYRMLVNLELRGYVTRDPLSSKYGLSLKLYYLSHRHSVVEELRSAALLPMRKFANTYKESCHLSILYDNQVMVIASIKSPAPIALLVEEGNLYSVSKTASGRLLLSCLEDNVREAVLEHDPYYLQLSKKNKQQFVKELTAISKQGPYKMESAYARGIIDISVPIGTSLSGTIACLTVSRLVVYNENTPAVNDGIVDGLTHCIQEIHGQLGLRAAI</sequence>
<dbReference type="Pfam" id="PF01614">
    <property type="entry name" value="IclR_C"/>
    <property type="match status" value="1"/>
</dbReference>
<dbReference type="Gene3D" id="3.30.450.40">
    <property type="match status" value="1"/>
</dbReference>
<evidence type="ECO:0000256" key="2">
    <source>
        <dbReference type="ARBA" id="ARBA00023125"/>
    </source>
</evidence>
<organism evidence="6 7">
    <name type="scientific">Parapedobacter composti</name>
    <dbReference type="NCBI Taxonomy" id="623281"/>
    <lineage>
        <taxon>Bacteria</taxon>
        <taxon>Pseudomonadati</taxon>
        <taxon>Bacteroidota</taxon>
        <taxon>Sphingobacteriia</taxon>
        <taxon>Sphingobacteriales</taxon>
        <taxon>Sphingobacteriaceae</taxon>
        <taxon>Parapedobacter</taxon>
    </lineage>
</organism>
<dbReference type="Gene3D" id="1.10.10.10">
    <property type="entry name" value="Winged helix-like DNA-binding domain superfamily/Winged helix DNA-binding domain"/>
    <property type="match status" value="1"/>
</dbReference>
<evidence type="ECO:0000313" key="7">
    <source>
        <dbReference type="Proteomes" id="UP000199577"/>
    </source>
</evidence>
<dbReference type="GO" id="GO:0045892">
    <property type="term" value="P:negative regulation of DNA-templated transcription"/>
    <property type="evidence" value="ECO:0007669"/>
    <property type="project" value="TreeGrafter"/>
</dbReference>
<dbReference type="InterPro" id="IPR005471">
    <property type="entry name" value="Tscrpt_reg_IclR_N"/>
</dbReference>
<dbReference type="SMART" id="SM00346">
    <property type="entry name" value="HTH_ICLR"/>
    <property type="match status" value="1"/>
</dbReference>
<dbReference type="PROSITE" id="PS51078">
    <property type="entry name" value="ICLR_ED"/>
    <property type="match status" value="1"/>
</dbReference>
<dbReference type="InterPro" id="IPR036388">
    <property type="entry name" value="WH-like_DNA-bd_sf"/>
</dbReference>
<dbReference type="InterPro" id="IPR050707">
    <property type="entry name" value="HTH_MetabolicPath_Reg"/>
</dbReference>
<reference evidence="6 7" key="1">
    <citation type="submission" date="2016-10" db="EMBL/GenBank/DDBJ databases">
        <authorList>
            <person name="de Groot N.N."/>
        </authorList>
    </citation>
    <scope>NUCLEOTIDE SEQUENCE [LARGE SCALE GENOMIC DNA]</scope>
    <source>
        <strain evidence="6 7">DSM 22900</strain>
    </source>
</reference>
<evidence type="ECO:0000313" key="6">
    <source>
        <dbReference type="EMBL" id="SFC15181.1"/>
    </source>
</evidence>
<keyword evidence="3" id="KW-0804">Transcription</keyword>